<dbReference type="Gene3D" id="3.40.1110.10">
    <property type="entry name" value="Calcium-transporting ATPase, cytoplasmic domain N"/>
    <property type="match status" value="1"/>
</dbReference>
<dbReference type="Pfam" id="PF00122">
    <property type="entry name" value="E1-E2_ATPase"/>
    <property type="match status" value="1"/>
</dbReference>
<dbReference type="SUPFAM" id="SSF56784">
    <property type="entry name" value="HAD-like"/>
    <property type="match status" value="1"/>
</dbReference>
<dbReference type="FunFam" id="2.70.150.10:FF:000002">
    <property type="entry name" value="Copper-transporting ATPase 1, putative"/>
    <property type="match status" value="1"/>
</dbReference>
<proteinExistence type="inferred from homology"/>
<feature type="domain" description="P-type ATPase A" evidence="7">
    <location>
        <begin position="151"/>
        <end position="249"/>
    </location>
</feature>
<keyword evidence="6" id="KW-0479">Metal-binding</keyword>
<dbReference type="GO" id="GO:0016887">
    <property type="term" value="F:ATP hydrolysis activity"/>
    <property type="evidence" value="ECO:0007669"/>
    <property type="project" value="InterPro"/>
</dbReference>
<dbReference type="SUPFAM" id="SSF81653">
    <property type="entry name" value="Calcium ATPase, transduction domain A"/>
    <property type="match status" value="1"/>
</dbReference>
<dbReference type="NCBIfam" id="TIGR01512">
    <property type="entry name" value="ATPase-IB2_Cd"/>
    <property type="match status" value="1"/>
</dbReference>
<dbReference type="InterPro" id="IPR023214">
    <property type="entry name" value="HAD_sf"/>
</dbReference>
<evidence type="ECO:0000313" key="9">
    <source>
        <dbReference type="Proteomes" id="UP000825729"/>
    </source>
</evidence>
<keyword evidence="9" id="KW-1185">Reference proteome</keyword>
<evidence type="ECO:0000256" key="2">
    <source>
        <dbReference type="ARBA" id="ARBA00006024"/>
    </source>
</evidence>
<dbReference type="EMBL" id="JAINDJ010000004">
    <property type="protein sequence ID" value="KAG9449337.1"/>
    <property type="molecule type" value="Genomic_DNA"/>
</dbReference>
<dbReference type="GO" id="GO:0019829">
    <property type="term" value="F:ATPase-coupled monoatomic cation transmembrane transporter activity"/>
    <property type="evidence" value="ECO:0007669"/>
    <property type="project" value="InterPro"/>
</dbReference>
<dbReference type="InterPro" id="IPR051014">
    <property type="entry name" value="Cation_Transport_ATPase_IB"/>
</dbReference>
<keyword evidence="5 6" id="KW-0472">Membrane</keyword>
<dbReference type="PROSITE" id="PS00154">
    <property type="entry name" value="ATPASE_E1_E2"/>
    <property type="match status" value="1"/>
</dbReference>
<dbReference type="InterPro" id="IPR008250">
    <property type="entry name" value="ATPase_P-typ_transduc_dom_A_sf"/>
</dbReference>
<evidence type="ECO:0000256" key="6">
    <source>
        <dbReference type="RuleBase" id="RU362081"/>
    </source>
</evidence>
<dbReference type="NCBIfam" id="TIGR01525">
    <property type="entry name" value="ATPase-IB_hvy"/>
    <property type="match status" value="1"/>
</dbReference>
<comment type="caution">
    <text evidence="8">The sequence shown here is derived from an EMBL/GenBank/DDBJ whole genome shotgun (WGS) entry which is preliminary data.</text>
</comment>
<dbReference type="InterPro" id="IPR001757">
    <property type="entry name" value="P_typ_ATPase"/>
</dbReference>
<evidence type="ECO:0000256" key="4">
    <source>
        <dbReference type="ARBA" id="ARBA00022989"/>
    </source>
</evidence>
<feature type="transmembrane region" description="Helical" evidence="6">
    <location>
        <begin position="268"/>
        <end position="289"/>
    </location>
</feature>
<dbReference type="NCBIfam" id="TIGR01494">
    <property type="entry name" value="ATPase_P-type"/>
    <property type="match status" value="1"/>
</dbReference>
<feature type="transmembrane region" description="Helical" evidence="6">
    <location>
        <begin position="98"/>
        <end position="114"/>
    </location>
</feature>
<dbReference type="InterPro" id="IPR059000">
    <property type="entry name" value="ATPase_P-type_domA"/>
</dbReference>
<sequence>MRSLTAVRRLNLDINTLALVAVKALNQARLDANIRVFGQEKKGISWPSPYTMASLLLLVISAFQWLYHPLKWFALAAAIVGLPPVLMRSLASIRRLTLDINILALIAVTVSLALRDFWEAGLLVFLFTFAVWLECRACHKATAAMSSLMSMAPQKAVLAENGQVVEAKDVNVNTILAVKAGEVIPIDGVVVEGKSEVDEKSLTGESFPVAKQTDSVVWAGTINLTGYISVKTTTLSDDTAVAKMAKLVEEAQSSKSKTQRLIDSCAKYYTPTVLVVAIGVAVVPVAMRVHNLRHWLHLALVFLVSTCPCALVLSTPVATYCALTKAAAFGLLVKGGDYLEALAKIKVIAFDKTGTITKGEFSVTDKSSHPMAAALVEYSRSNGVEPRPEEVKEFEIFPGEGIYGEIDGKTIYIGNKKIASRVKCSSVPAMEGTTIGYVFLESTPVGVFSLSDTCRIGVVEAIRELKHLGLKTAMLTGDSNAAAMHIQHQLGQAIEMVHAELLPEEKVAFIKELKTKFGPTRESTAAAERGCRAEEVHACCSSDSAGKKPKSGGDVETGLVDWTEGHGHCLADREACVDHENGAHVHDRPSPTPCSLSNRKCCGGGLGEIEISVE</sequence>
<keyword evidence="6" id="KW-0067">ATP-binding</keyword>
<evidence type="ECO:0000259" key="7">
    <source>
        <dbReference type="Pfam" id="PF00122"/>
    </source>
</evidence>
<dbReference type="Gene3D" id="2.70.150.10">
    <property type="entry name" value="Calcium-transporting ATPase, cytoplasmic transduction domain A"/>
    <property type="match status" value="1"/>
</dbReference>
<dbReference type="Proteomes" id="UP000825729">
    <property type="component" value="Unassembled WGS sequence"/>
</dbReference>
<dbReference type="InterPro" id="IPR023298">
    <property type="entry name" value="ATPase_P-typ_TM_dom_sf"/>
</dbReference>
<evidence type="ECO:0000313" key="8">
    <source>
        <dbReference type="EMBL" id="KAG9449337.1"/>
    </source>
</evidence>
<dbReference type="InterPro" id="IPR036412">
    <property type="entry name" value="HAD-like_sf"/>
</dbReference>
<dbReference type="InterPro" id="IPR027256">
    <property type="entry name" value="P-typ_ATPase_IB"/>
</dbReference>
<accession>A0AAV7ENZ1</accession>
<dbReference type="GO" id="GO:0005524">
    <property type="term" value="F:ATP binding"/>
    <property type="evidence" value="ECO:0007669"/>
    <property type="project" value="UniProtKB-UniRule"/>
</dbReference>
<keyword evidence="3 6" id="KW-0812">Transmembrane</keyword>
<dbReference type="PANTHER" id="PTHR48085">
    <property type="entry name" value="CADMIUM/ZINC-TRANSPORTING ATPASE HMA2-RELATED"/>
    <property type="match status" value="1"/>
</dbReference>
<comment type="subcellular location">
    <subcellularLocation>
        <location evidence="1 6">Membrane</location>
    </subcellularLocation>
</comment>
<name>A0AAV7ENZ1_ARIFI</name>
<dbReference type="GO" id="GO:0016020">
    <property type="term" value="C:membrane"/>
    <property type="evidence" value="ECO:0007669"/>
    <property type="project" value="UniProtKB-SubCell"/>
</dbReference>
<dbReference type="GO" id="GO:0046872">
    <property type="term" value="F:metal ion binding"/>
    <property type="evidence" value="ECO:0007669"/>
    <property type="project" value="UniProtKB-KW"/>
</dbReference>
<evidence type="ECO:0000256" key="1">
    <source>
        <dbReference type="ARBA" id="ARBA00004370"/>
    </source>
</evidence>
<dbReference type="InterPro" id="IPR018303">
    <property type="entry name" value="ATPase_P-typ_P_site"/>
</dbReference>
<feature type="transmembrane region" description="Helical" evidence="6">
    <location>
        <begin position="295"/>
        <end position="323"/>
    </location>
</feature>
<feature type="transmembrane region" description="Helical" evidence="6">
    <location>
        <begin position="50"/>
        <end position="67"/>
    </location>
</feature>
<comment type="similarity">
    <text evidence="2 6">Belongs to the cation transport ATPase (P-type) (TC 3.A.3) family. Type IB subfamily.</text>
</comment>
<organism evidence="8 9">
    <name type="scientific">Aristolochia fimbriata</name>
    <name type="common">White veined hardy Dutchman's pipe vine</name>
    <dbReference type="NCBI Taxonomy" id="158543"/>
    <lineage>
        <taxon>Eukaryota</taxon>
        <taxon>Viridiplantae</taxon>
        <taxon>Streptophyta</taxon>
        <taxon>Embryophyta</taxon>
        <taxon>Tracheophyta</taxon>
        <taxon>Spermatophyta</taxon>
        <taxon>Magnoliopsida</taxon>
        <taxon>Magnoliidae</taxon>
        <taxon>Piperales</taxon>
        <taxon>Aristolochiaceae</taxon>
        <taxon>Aristolochia</taxon>
    </lineage>
</organism>
<dbReference type="Pfam" id="PF00702">
    <property type="entry name" value="Hydrolase"/>
    <property type="match status" value="1"/>
</dbReference>
<dbReference type="AlphaFoldDB" id="A0AAV7ENZ1"/>
<gene>
    <name evidence="8" type="ORF">H6P81_009302</name>
</gene>
<dbReference type="SUPFAM" id="SSF81665">
    <property type="entry name" value="Calcium ATPase, transmembrane domain M"/>
    <property type="match status" value="1"/>
</dbReference>
<dbReference type="Gene3D" id="3.40.50.1000">
    <property type="entry name" value="HAD superfamily/HAD-like"/>
    <property type="match status" value="1"/>
</dbReference>
<dbReference type="PRINTS" id="PR00119">
    <property type="entry name" value="CATATPASE"/>
</dbReference>
<reference evidence="8 9" key="1">
    <citation type="submission" date="2021-07" db="EMBL/GenBank/DDBJ databases">
        <title>The Aristolochia fimbriata genome: insights into angiosperm evolution, floral development and chemical biosynthesis.</title>
        <authorList>
            <person name="Jiao Y."/>
        </authorList>
    </citation>
    <scope>NUCLEOTIDE SEQUENCE [LARGE SCALE GENOMIC DNA]</scope>
    <source>
        <strain evidence="8">IBCAS-2021</strain>
        <tissue evidence="8">Leaf</tissue>
    </source>
</reference>
<dbReference type="InterPro" id="IPR023299">
    <property type="entry name" value="ATPase_P-typ_cyto_dom_N"/>
</dbReference>
<keyword evidence="6" id="KW-0547">Nucleotide-binding</keyword>
<feature type="transmembrane region" description="Helical" evidence="6">
    <location>
        <begin position="73"/>
        <end position="91"/>
    </location>
</feature>
<protein>
    <recommendedName>
        <fullName evidence="7">P-type ATPase A domain-containing protein</fullName>
    </recommendedName>
</protein>
<keyword evidence="4 6" id="KW-1133">Transmembrane helix</keyword>
<dbReference type="PANTHER" id="PTHR48085:SF5">
    <property type="entry name" value="CADMIUM_ZINC-TRANSPORTING ATPASE HMA4-RELATED"/>
    <property type="match status" value="1"/>
</dbReference>
<feature type="transmembrane region" description="Helical" evidence="6">
    <location>
        <begin position="120"/>
        <end position="139"/>
    </location>
</feature>
<evidence type="ECO:0000256" key="3">
    <source>
        <dbReference type="ARBA" id="ARBA00022692"/>
    </source>
</evidence>
<evidence type="ECO:0000256" key="5">
    <source>
        <dbReference type="ARBA" id="ARBA00023136"/>
    </source>
</evidence>
<dbReference type="FunFam" id="3.40.1110.10:FF:000043">
    <property type="entry name" value="Putative cadmium/zinc-transporting ATPase 3"/>
    <property type="match status" value="1"/>
</dbReference>